<comment type="caution">
    <text evidence="1">The sequence shown here is derived from an EMBL/GenBank/DDBJ whole genome shotgun (WGS) entry which is preliminary data.</text>
</comment>
<gene>
    <name evidence="1" type="ORF">TOA249_LOCUS34217</name>
</gene>
<dbReference type="EMBL" id="CAJOBS010016781">
    <property type="protein sequence ID" value="CAF4960352.1"/>
    <property type="molecule type" value="Genomic_DNA"/>
</dbReference>
<accession>A0A821YGN6</accession>
<evidence type="ECO:0000313" key="2">
    <source>
        <dbReference type="Proteomes" id="UP000663838"/>
    </source>
</evidence>
<feature type="non-terminal residue" evidence="1">
    <location>
        <position position="82"/>
    </location>
</feature>
<proteinExistence type="predicted"/>
<dbReference type="Proteomes" id="UP000663838">
    <property type="component" value="Unassembled WGS sequence"/>
</dbReference>
<reference evidence="1" key="1">
    <citation type="submission" date="2021-02" db="EMBL/GenBank/DDBJ databases">
        <authorList>
            <person name="Nowell W R."/>
        </authorList>
    </citation>
    <scope>NUCLEOTIDE SEQUENCE</scope>
</reference>
<sequence>MDLFTTFGSITDAVGQVLFNENNRFLLRGLVLDASVKDVPESIPFNRVISLTLNETTSLGVLQGWCELRSFKLIGENEWIRW</sequence>
<evidence type="ECO:0000313" key="1">
    <source>
        <dbReference type="EMBL" id="CAF4960352.1"/>
    </source>
</evidence>
<name>A0A821YGN6_9BILA</name>
<organism evidence="1 2">
    <name type="scientific">Rotaria socialis</name>
    <dbReference type="NCBI Taxonomy" id="392032"/>
    <lineage>
        <taxon>Eukaryota</taxon>
        <taxon>Metazoa</taxon>
        <taxon>Spiralia</taxon>
        <taxon>Gnathifera</taxon>
        <taxon>Rotifera</taxon>
        <taxon>Eurotatoria</taxon>
        <taxon>Bdelloidea</taxon>
        <taxon>Philodinida</taxon>
        <taxon>Philodinidae</taxon>
        <taxon>Rotaria</taxon>
    </lineage>
</organism>
<protein>
    <submittedName>
        <fullName evidence="1">Uncharacterized protein</fullName>
    </submittedName>
</protein>
<dbReference type="AlphaFoldDB" id="A0A821YGN6"/>